<dbReference type="Proteomes" id="UP000009881">
    <property type="component" value="Unassembled WGS sequence"/>
</dbReference>
<keyword evidence="8" id="KW-1185">Reference proteome</keyword>
<dbReference type="GO" id="GO:0009055">
    <property type="term" value="F:electron transfer activity"/>
    <property type="evidence" value="ECO:0007669"/>
    <property type="project" value="TreeGrafter"/>
</dbReference>
<evidence type="ECO:0000313" key="8">
    <source>
        <dbReference type="Proteomes" id="UP000009881"/>
    </source>
</evidence>
<keyword evidence="3" id="KW-0479">Metal-binding</keyword>
<evidence type="ECO:0000313" key="7">
    <source>
        <dbReference type="EMBL" id="EKV26622.1"/>
    </source>
</evidence>
<dbReference type="CDD" id="cd00730">
    <property type="entry name" value="rubredoxin"/>
    <property type="match status" value="1"/>
</dbReference>
<proteinExistence type="predicted"/>
<dbReference type="GO" id="GO:0005506">
    <property type="term" value="F:iron ion binding"/>
    <property type="evidence" value="ECO:0007669"/>
    <property type="project" value="InterPro"/>
</dbReference>
<evidence type="ECO:0000256" key="2">
    <source>
        <dbReference type="ARBA" id="ARBA00022448"/>
    </source>
</evidence>
<accession>K9GNH3</accession>
<dbReference type="RefSeq" id="WP_009542644.1">
    <property type="nucleotide sequence ID" value="NZ_ANHY01000026.1"/>
</dbReference>
<keyword evidence="2" id="KW-0813">Transport</keyword>
<dbReference type="InterPro" id="IPR050526">
    <property type="entry name" value="Rubredoxin_ET"/>
</dbReference>
<protein>
    <submittedName>
        <fullName evidence="7">Rubredoxin-type Fe(Cys)4 protein</fullName>
    </submittedName>
</protein>
<organism evidence="7 8">
    <name type="scientific">Caenispirillum salinarum AK4</name>
    <dbReference type="NCBI Taxonomy" id="1238182"/>
    <lineage>
        <taxon>Bacteria</taxon>
        <taxon>Pseudomonadati</taxon>
        <taxon>Pseudomonadota</taxon>
        <taxon>Alphaproteobacteria</taxon>
        <taxon>Rhodospirillales</taxon>
        <taxon>Novispirillaceae</taxon>
        <taxon>Caenispirillum</taxon>
    </lineage>
</organism>
<evidence type="ECO:0000256" key="1">
    <source>
        <dbReference type="ARBA" id="ARBA00001965"/>
    </source>
</evidence>
<sequence length="119" mass="12439">MTADSRLMLAEISRRRLFAVLNVALGALAVSVLPFTRTGRAVAAAGGPAGDSAHARAAGKYVCTNPDCDPYVYDPARGDGDNINGGGRPIAAGTSFADLPHDWLCPYCGSGKDWFRPLS</sequence>
<dbReference type="eggNOG" id="COG1773">
    <property type="taxonomic scope" value="Bacteria"/>
</dbReference>
<dbReference type="PROSITE" id="PS00202">
    <property type="entry name" value="RUBREDOXIN"/>
    <property type="match status" value="1"/>
</dbReference>
<dbReference type="Gene3D" id="2.20.28.10">
    <property type="match status" value="1"/>
</dbReference>
<feature type="domain" description="Rubredoxin-like" evidence="6">
    <location>
        <begin position="71"/>
        <end position="118"/>
    </location>
</feature>
<dbReference type="GO" id="GO:0043448">
    <property type="term" value="P:alkane catabolic process"/>
    <property type="evidence" value="ECO:0007669"/>
    <property type="project" value="TreeGrafter"/>
</dbReference>
<dbReference type="SUPFAM" id="SSF57802">
    <property type="entry name" value="Rubredoxin-like"/>
    <property type="match status" value="1"/>
</dbReference>
<evidence type="ECO:0000256" key="3">
    <source>
        <dbReference type="ARBA" id="ARBA00022723"/>
    </source>
</evidence>
<dbReference type="STRING" id="1238182.C882_2249"/>
<gene>
    <name evidence="7" type="ORF">C882_2249</name>
</gene>
<dbReference type="AlphaFoldDB" id="K9GNH3"/>
<dbReference type="Pfam" id="PF00301">
    <property type="entry name" value="Rubredoxin"/>
    <property type="match status" value="1"/>
</dbReference>
<dbReference type="InterPro" id="IPR018527">
    <property type="entry name" value="Rubredoxin_Fe_BS"/>
</dbReference>
<keyword evidence="5" id="KW-0408">Iron</keyword>
<evidence type="ECO:0000256" key="5">
    <source>
        <dbReference type="ARBA" id="ARBA00023004"/>
    </source>
</evidence>
<dbReference type="PANTHER" id="PTHR47627">
    <property type="entry name" value="RUBREDOXIN"/>
    <property type="match status" value="1"/>
</dbReference>
<dbReference type="InterPro" id="IPR024935">
    <property type="entry name" value="Rubredoxin_dom"/>
</dbReference>
<dbReference type="EMBL" id="ANHY01000026">
    <property type="protein sequence ID" value="EKV26622.1"/>
    <property type="molecule type" value="Genomic_DNA"/>
</dbReference>
<comment type="caution">
    <text evidence="7">The sequence shown here is derived from an EMBL/GenBank/DDBJ whole genome shotgun (WGS) entry which is preliminary data.</text>
</comment>
<evidence type="ECO:0000256" key="4">
    <source>
        <dbReference type="ARBA" id="ARBA00022982"/>
    </source>
</evidence>
<name>K9GNH3_9PROT</name>
<dbReference type="PANTHER" id="PTHR47627:SF1">
    <property type="entry name" value="RUBREDOXIN-1-RELATED"/>
    <property type="match status" value="1"/>
</dbReference>
<keyword evidence="4" id="KW-0249">Electron transport</keyword>
<dbReference type="InterPro" id="IPR024934">
    <property type="entry name" value="Rubredoxin-like_dom"/>
</dbReference>
<comment type="cofactor">
    <cofactor evidence="1">
        <name>Fe(3+)</name>
        <dbReference type="ChEBI" id="CHEBI:29034"/>
    </cofactor>
</comment>
<evidence type="ECO:0000259" key="6">
    <source>
        <dbReference type="PROSITE" id="PS50903"/>
    </source>
</evidence>
<reference evidence="7 8" key="1">
    <citation type="journal article" date="2013" name="Genome Announc.">
        <title>Draft Genome Sequence of an Alphaproteobacterium, Caenispirillum salinarum AK4(T), Isolated from a Solar Saltern.</title>
        <authorList>
            <person name="Khatri I."/>
            <person name="Singh A."/>
            <person name="Korpole S."/>
            <person name="Pinnaka A.K."/>
            <person name="Subramanian S."/>
        </authorList>
    </citation>
    <scope>NUCLEOTIDE SEQUENCE [LARGE SCALE GENOMIC DNA]</scope>
    <source>
        <strain evidence="7 8">AK4</strain>
    </source>
</reference>
<dbReference type="PROSITE" id="PS50903">
    <property type="entry name" value="RUBREDOXIN_LIKE"/>
    <property type="match status" value="1"/>
</dbReference>